<dbReference type="SUPFAM" id="SSF55729">
    <property type="entry name" value="Acyl-CoA N-acyltransferases (Nat)"/>
    <property type="match status" value="1"/>
</dbReference>
<organism evidence="2 3">
    <name type="scientific">Cerasibacillus terrae</name>
    <dbReference type="NCBI Taxonomy" id="2498845"/>
    <lineage>
        <taxon>Bacteria</taxon>
        <taxon>Bacillati</taxon>
        <taxon>Bacillota</taxon>
        <taxon>Bacilli</taxon>
        <taxon>Bacillales</taxon>
        <taxon>Bacillaceae</taxon>
        <taxon>Cerasibacillus</taxon>
    </lineage>
</organism>
<name>A0A5C8P0I8_9BACI</name>
<dbReference type="GO" id="GO:0016747">
    <property type="term" value="F:acyltransferase activity, transferring groups other than amino-acyl groups"/>
    <property type="evidence" value="ECO:0007669"/>
    <property type="project" value="InterPro"/>
</dbReference>
<dbReference type="Gene3D" id="3.40.630.30">
    <property type="match status" value="1"/>
</dbReference>
<dbReference type="AlphaFoldDB" id="A0A5C8P0I8"/>
<dbReference type="InterPro" id="IPR000182">
    <property type="entry name" value="GNAT_dom"/>
</dbReference>
<evidence type="ECO:0000313" key="2">
    <source>
        <dbReference type="EMBL" id="TXL66766.1"/>
    </source>
</evidence>
<sequence length="179" mass="20699">MLLVESGEVMIKGKKVYLRPIIKEDVTFLNEWKNNERVYKNLGGGFLPTSIDLQEKWMDSMIDTTGNNKRFIICDKYNVACGMVGLYSINWIHRTCEVGIYIGNEGAQGKGYAKEACVLIEQFASKYLNLRKIKLNVVFDNEAAIHMWQSLGYKKVGEYKDERFIDGKYKDLILMEKFI</sequence>
<dbReference type="PANTHER" id="PTHR43415">
    <property type="entry name" value="SPERMIDINE N(1)-ACETYLTRANSFERASE"/>
    <property type="match status" value="1"/>
</dbReference>
<keyword evidence="3" id="KW-1185">Reference proteome</keyword>
<proteinExistence type="predicted"/>
<dbReference type="EMBL" id="VDUW01000002">
    <property type="protein sequence ID" value="TXL66766.1"/>
    <property type="molecule type" value="Genomic_DNA"/>
</dbReference>
<evidence type="ECO:0000313" key="3">
    <source>
        <dbReference type="Proteomes" id="UP000321574"/>
    </source>
</evidence>
<dbReference type="RefSeq" id="WP_147666165.1">
    <property type="nucleotide sequence ID" value="NZ_VDUW01000002.1"/>
</dbReference>
<comment type="caution">
    <text evidence="2">The sequence shown here is derived from an EMBL/GenBank/DDBJ whole genome shotgun (WGS) entry which is preliminary data.</text>
</comment>
<dbReference type="Pfam" id="PF13302">
    <property type="entry name" value="Acetyltransf_3"/>
    <property type="match status" value="1"/>
</dbReference>
<dbReference type="Proteomes" id="UP000321574">
    <property type="component" value="Unassembled WGS sequence"/>
</dbReference>
<dbReference type="PANTHER" id="PTHR43415:SF3">
    <property type="entry name" value="GNAT-FAMILY ACETYLTRANSFERASE"/>
    <property type="match status" value="1"/>
</dbReference>
<evidence type="ECO:0000259" key="1">
    <source>
        <dbReference type="PROSITE" id="PS51186"/>
    </source>
</evidence>
<keyword evidence="2" id="KW-0808">Transferase</keyword>
<reference evidence="2 3" key="1">
    <citation type="submission" date="2019-06" db="EMBL/GenBank/DDBJ databases">
        <title>Cerasibacillus sp. nov., isolated from maize field.</title>
        <authorList>
            <person name="Lin S.-Y."/>
            <person name="Tsai C.-F."/>
            <person name="Young C.-C."/>
        </authorList>
    </citation>
    <scope>NUCLEOTIDE SEQUENCE [LARGE SCALE GENOMIC DNA]</scope>
    <source>
        <strain evidence="2 3">CC-CFT480</strain>
    </source>
</reference>
<feature type="domain" description="N-acetyltransferase" evidence="1">
    <location>
        <begin position="16"/>
        <end position="179"/>
    </location>
</feature>
<gene>
    <name evidence="2" type="ORF">FHP05_05130</name>
</gene>
<dbReference type="InterPro" id="IPR016181">
    <property type="entry name" value="Acyl_CoA_acyltransferase"/>
</dbReference>
<accession>A0A5C8P0I8</accession>
<protein>
    <submittedName>
        <fullName evidence="2">GNAT family N-acetyltransferase</fullName>
    </submittedName>
</protein>
<dbReference type="OrthoDB" id="9795206at2"/>
<dbReference type="PROSITE" id="PS51186">
    <property type="entry name" value="GNAT"/>
    <property type="match status" value="1"/>
</dbReference>